<dbReference type="SMART" id="SM00320">
    <property type="entry name" value="WD40"/>
    <property type="match status" value="3"/>
</dbReference>
<dbReference type="InterPro" id="IPR036322">
    <property type="entry name" value="WD40_repeat_dom_sf"/>
</dbReference>
<accession>A0A5P1FH80</accession>
<dbReference type="GO" id="GO:0042273">
    <property type="term" value="P:ribosomal large subunit biogenesis"/>
    <property type="evidence" value="ECO:0007669"/>
    <property type="project" value="InterPro"/>
</dbReference>
<feature type="region of interest" description="Disordered" evidence="2">
    <location>
        <begin position="394"/>
        <end position="465"/>
    </location>
</feature>
<feature type="compositionally biased region" description="Acidic residues" evidence="2">
    <location>
        <begin position="417"/>
        <end position="431"/>
    </location>
</feature>
<name>A0A5P1FH80_ASPOF</name>
<dbReference type="GO" id="GO:0030687">
    <property type="term" value="C:preribosome, large subunit precursor"/>
    <property type="evidence" value="ECO:0007669"/>
    <property type="project" value="TreeGrafter"/>
</dbReference>
<evidence type="ECO:0000313" key="3">
    <source>
        <dbReference type="EMBL" id="ONK77735.1"/>
    </source>
</evidence>
<dbReference type="PANTHER" id="PTHR16038">
    <property type="entry name" value="NOP SEVEN ASSOCIATED PROTEIN 1"/>
    <property type="match status" value="1"/>
</dbReference>
<evidence type="ECO:0000256" key="2">
    <source>
        <dbReference type="SAM" id="MobiDB-lite"/>
    </source>
</evidence>
<dbReference type="Gene3D" id="2.130.10.10">
    <property type="entry name" value="YVTN repeat-like/Quinoprotein amine dehydrogenase"/>
    <property type="match status" value="1"/>
</dbReference>
<keyword evidence="4" id="KW-1185">Reference proteome</keyword>
<dbReference type="Proteomes" id="UP000243459">
    <property type="component" value="Chromosome 2"/>
</dbReference>
<dbReference type="AlphaFoldDB" id="A0A5P1FH80"/>
<dbReference type="Gramene" id="ONK77735">
    <property type="protein sequence ID" value="ONK77735"/>
    <property type="gene ID" value="A4U43_C02F10000"/>
</dbReference>
<dbReference type="EMBL" id="CM007382">
    <property type="protein sequence ID" value="ONK77735.1"/>
    <property type="molecule type" value="Genomic_DNA"/>
</dbReference>
<dbReference type="PROSITE" id="PS50082">
    <property type="entry name" value="WD_REPEATS_2"/>
    <property type="match status" value="1"/>
</dbReference>
<organism evidence="3 4">
    <name type="scientific">Asparagus officinalis</name>
    <name type="common">Garden asparagus</name>
    <dbReference type="NCBI Taxonomy" id="4686"/>
    <lineage>
        <taxon>Eukaryota</taxon>
        <taxon>Viridiplantae</taxon>
        <taxon>Streptophyta</taxon>
        <taxon>Embryophyta</taxon>
        <taxon>Tracheophyta</taxon>
        <taxon>Spermatophyta</taxon>
        <taxon>Magnoliopsida</taxon>
        <taxon>Liliopsida</taxon>
        <taxon>Asparagales</taxon>
        <taxon>Asparagaceae</taxon>
        <taxon>Asparagoideae</taxon>
        <taxon>Asparagus</taxon>
    </lineage>
</organism>
<sequence length="465" mass="50662">MPRTSTVEIPGCPPLRALTTDVLGLVKVVEARGKAAIPKVVETWGPPDASRGILAASFADDLKRPLIAVARKNNLVEIINPLNGHSLAAIKVSESSSGGLSVEDDPIVGLHLFKTKRNELSSKSNVLLICTEKGKASLRPIATTNASLTTATDSQSTWTVSAAGKVICSAVTANEKYALFGGKGIELNVWDLDNCSKTWTSKAPPRNNLGLFSPTWFTAATFLSKEDHHIIAAGTNNHQVRLYDISAQRRPVISVSFRETPIKAVTADPDGHTVYVGTSSGDLASFDIRTGKLLGCFIGKCSGSIRSIARHPELPIIASCGLDRYLRIWSTETRQLLSAVFLKQHLTNVSIDSHFSYEEPAGSADQPNNVKAVEHTEADNTDDDHDDDELFFKKSKKPKIREKNKAKKNNKRAPEEIAQEDDSFSLSEDDTDKLKALKRRKPPAEGEGRTKKIKKNKSKGAQYNN</sequence>
<dbReference type="Pfam" id="PF00400">
    <property type="entry name" value="WD40"/>
    <property type="match status" value="1"/>
</dbReference>
<dbReference type="InterPro" id="IPR015943">
    <property type="entry name" value="WD40/YVTN_repeat-like_dom_sf"/>
</dbReference>
<feature type="repeat" description="WD" evidence="1">
    <location>
        <begin position="298"/>
        <end position="339"/>
    </location>
</feature>
<dbReference type="GO" id="GO:0005730">
    <property type="term" value="C:nucleolus"/>
    <property type="evidence" value="ECO:0007669"/>
    <property type="project" value="InterPro"/>
</dbReference>
<feature type="compositionally biased region" description="Basic residues" evidence="2">
    <location>
        <begin position="394"/>
        <end position="411"/>
    </location>
</feature>
<dbReference type="OMA" id="HRKFAAG"/>
<evidence type="ECO:0000256" key="1">
    <source>
        <dbReference type="PROSITE-ProRule" id="PRU00221"/>
    </source>
</evidence>
<dbReference type="InterPro" id="IPR001680">
    <property type="entry name" value="WD40_rpt"/>
</dbReference>
<reference evidence="4" key="1">
    <citation type="journal article" date="2017" name="Nat. Commun.">
        <title>The asparagus genome sheds light on the origin and evolution of a young Y chromosome.</title>
        <authorList>
            <person name="Harkess A."/>
            <person name="Zhou J."/>
            <person name="Xu C."/>
            <person name="Bowers J.E."/>
            <person name="Van der Hulst R."/>
            <person name="Ayyampalayam S."/>
            <person name="Mercati F."/>
            <person name="Riccardi P."/>
            <person name="McKain M.R."/>
            <person name="Kakrana A."/>
            <person name="Tang H."/>
            <person name="Ray J."/>
            <person name="Groenendijk J."/>
            <person name="Arikit S."/>
            <person name="Mathioni S.M."/>
            <person name="Nakano M."/>
            <person name="Shan H."/>
            <person name="Telgmann-Rauber A."/>
            <person name="Kanno A."/>
            <person name="Yue Z."/>
            <person name="Chen H."/>
            <person name="Li W."/>
            <person name="Chen Y."/>
            <person name="Xu X."/>
            <person name="Zhang Y."/>
            <person name="Luo S."/>
            <person name="Chen H."/>
            <person name="Gao J."/>
            <person name="Mao Z."/>
            <person name="Pires J.C."/>
            <person name="Luo M."/>
            <person name="Kudrna D."/>
            <person name="Wing R.A."/>
            <person name="Meyers B.C."/>
            <person name="Yi K."/>
            <person name="Kong H."/>
            <person name="Lavrijsen P."/>
            <person name="Sunseri F."/>
            <person name="Falavigna A."/>
            <person name="Ye Y."/>
            <person name="Leebens-Mack J.H."/>
            <person name="Chen G."/>
        </authorList>
    </citation>
    <scope>NUCLEOTIDE SEQUENCE [LARGE SCALE GENOMIC DNA]</scope>
    <source>
        <strain evidence="4">cv. DH0086</strain>
    </source>
</reference>
<proteinExistence type="predicted"/>
<gene>
    <name evidence="3" type="ORF">A4U43_C02F10000</name>
</gene>
<dbReference type="CDD" id="cd22857">
    <property type="entry name" value="WDR74"/>
    <property type="match status" value="1"/>
</dbReference>
<dbReference type="PANTHER" id="PTHR16038:SF4">
    <property type="entry name" value="WD REPEAT-CONTAINING PROTEIN 74"/>
    <property type="match status" value="1"/>
</dbReference>
<evidence type="ECO:0000313" key="4">
    <source>
        <dbReference type="Proteomes" id="UP000243459"/>
    </source>
</evidence>
<keyword evidence="1" id="KW-0853">WD repeat</keyword>
<dbReference type="OrthoDB" id="18388at2759"/>
<protein>
    <submittedName>
        <fullName evidence="3">Uncharacterized protein</fullName>
    </submittedName>
</protein>
<dbReference type="SUPFAM" id="SSF50978">
    <property type="entry name" value="WD40 repeat-like"/>
    <property type="match status" value="1"/>
</dbReference>
<dbReference type="InterPro" id="IPR037379">
    <property type="entry name" value="WDR74/Nsa1"/>
</dbReference>